<evidence type="ECO:0000313" key="1">
    <source>
        <dbReference type="EMBL" id="CDS90555.1"/>
    </source>
</evidence>
<dbReference type="EMBL" id="LK932440">
    <property type="protein sequence ID" value="CDS90555.1"/>
    <property type="molecule type" value="Genomic_DNA"/>
</dbReference>
<accession>A0A069AI86</accession>
<reference evidence="1" key="1">
    <citation type="submission" date="2014-07" db="EMBL/GenBank/DDBJ databases">
        <authorList>
            <person name="Monot Marc"/>
        </authorList>
    </citation>
    <scope>NUCLEOTIDE SEQUENCE</scope>
    <source>
        <strain evidence="1">7032994</strain>
    </source>
</reference>
<name>A0A069AI86_CLODI</name>
<sequence>MTFKELVNKVRNLVLEAEKVTIEDTENNFTSDNVEDALKEVFQSGVDAKNNVVTALNSKGAEVTTSDTWEEIKNKINDSKCSFALFETTFTNKRFIINKIFDEDVKEMTLFHNDIDCYFIVAKFYIYKMDSNFNLIYKNRLTYNPDGAYIDENYIYIGDVYNLSKYDKESGNLVSSRTNIGCLYMCGDENYLYAVVTSGLGGVRPSEKFIKIDKLNLSTIIENGDGTDNSTYEFRYHEKFVMNSNNIYFMKAKHKKNSYNDYYQYLCKMNPNTLNIDTQLTIYNNVPYKDYVKGFVFIGDKIYLTKQRNIESALSKTLSVVDKDLNLTELGADTYSPNRDLITDGTYLYSVSAWSSPSRFDLEKINVSDFKKITEYSCHSDLKSFVTLCNNKICFTSSSGICLAILVSNILIQKEGEEL</sequence>
<dbReference type="AlphaFoldDB" id="A0A069AI86"/>
<organism evidence="1">
    <name type="scientific">Clostridioides difficile</name>
    <name type="common">Peptoclostridium difficile</name>
    <dbReference type="NCBI Taxonomy" id="1496"/>
    <lineage>
        <taxon>Bacteria</taxon>
        <taxon>Bacillati</taxon>
        <taxon>Bacillota</taxon>
        <taxon>Clostridia</taxon>
        <taxon>Peptostreptococcales</taxon>
        <taxon>Peptostreptococcaceae</taxon>
        <taxon>Clostridioides</taxon>
    </lineage>
</organism>
<gene>
    <name evidence="1" type="ORF">BN1097_980002</name>
</gene>
<protein>
    <submittedName>
        <fullName evidence="1">Uncharacterized protein</fullName>
    </submittedName>
</protein>
<dbReference type="RefSeq" id="WP_021395519.1">
    <property type="nucleotide sequence ID" value="NZ_BIPF01000058.1"/>
</dbReference>
<proteinExistence type="predicted"/>
<dbReference type="SUPFAM" id="SSF50998">
    <property type="entry name" value="Quinoprotein alcohol dehydrogenase-like"/>
    <property type="match status" value="1"/>
</dbReference>
<dbReference type="InterPro" id="IPR011047">
    <property type="entry name" value="Quinoprotein_ADH-like_sf"/>
</dbReference>